<dbReference type="GO" id="GO:0005886">
    <property type="term" value="C:plasma membrane"/>
    <property type="evidence" value="ECO:0007669"/>
    <property type="project" value="UniProtKB-SubCell"/>
</dbReference>
<dbReference type="SUPFAM" id="SSF81660">
    <property type="entry name" value="Metal cation-transporting ATPase, ATP-binding domain N"/>
    <property type="match status" value="1"/>
</dbReference>
<dbReference type="GO" id="GO:0016887">
    <property type="term" value="F:ATP hydrolysis activity"/>
    <property type="evidence" value="ECO:0007669"/>
    <property type="project" value="InterPro"/>
</dbReference>
<dbReference type="InterPro" id="IPR059000">
    <property type="entry name" value="ATPase_P-type_domA"/>
</dbReference>
<dbReference type="GO" id="GO:0006883">
    <property type="term" value="P:intracellular sodium ion homeostasis"/>
    <property type="evidence" value="ECO:0007669"/>
    <property type="project" value="TreeGrafter"/>
</dbReference>
<dbReference type="PRINTS" id="PR00120">
    <property type="entry name" value="HATPASE"/>
</dbReference>
<evidence type="ECO:0000256" key="10">
    <source>
        <dbReference type="SAM" id="Phobius"/>
    </source>
</evidence>
<evidence type="ECO:0000256" key="11">
    <source>
        <dbReference type="SAM" id="SignalP"/>
    </source>
</evidence>
<dbReference type="Gene3D" id="3.40.50.1000">
    <property type="entry name" value="HAD superfamily/HAD-like"/>
    <property type="match status" value="1"/>
</dbReference>
<reference evidence="13" key="1">
    <citation type="submission" date="2016-04" db="EMBL/GenBank/DDBJ databases">
        <authorList>
            <person name="Evans L.H."/>
            <person name="Alamgir A."/>
            <person name="Owens N."/>
            <person name="Weber N.D."/>
            <person name="Virtaneva K."/>
            <person name="Barbian K."/>
            <person name="Babar A."/>
            <person name="Rosenke K."/>
        </authorList>
    </citation>
    <scope>NUCLEOTIDE SEQUENCE [LARGE SCALE GENOMIC DNA]</scope>
    <source>
        <strain evidence="13">CBS 101.48</strain>
    </source>
</reference>
<feature type="signal peptide" evidence="11">
    <location>
        <begin position="1"/>
        <end position="17"/>
    </location>
</feature>
<feature type="transmembrane region" description="Helical" evidence="10">
    <location>
        <begin position="810"/>
        <end position="833"/>
    </location>
</feature>
<dbReference type="EMBL" id="LT550653">
    <property type="protein sequence ID" value="SAL96127.1"/>
    <property type="molecule type" value="Genomic_DNA"/>
</dbReference>
<feature type="transmembrane region" description="Helical" evidence="10">
    <location>
        <begin position="329"/>
        <end position="351"/>
    </location>
</feature>
<dbReference type="Pfam" id="PF00689">
    <property type="entry name" value="Cation_ATPase_C"/>
    <property type="match status" value="1"/>
</dbReference>
<sequence>MNPIPVISLILLAHILAQDPPLDTSNQQLAHCLYHHAISYVPNSPAVYDQAKNVISEHLVAADQRKIHHWVGWCRRRLGAAIYTLKTCIPGHTITHGLPLSSMGPFVLPPPLLFFDCKVPILLDLFRHTHPQHGLSLHALPALQQHYGLNTLPLVTKPKALTLLYHQMTDLMILILLVAAIVEAAQKDFDSMAILLVVVALSTTIGFTQEWKACQTLFAMRDLSQPMVSVPADLRLIETHQLEIVETILSGESLPVQKKVDAIYSKTRHLPLTECCGNAFMSTIVTHGHGKGVVVRTGSYTEIGKINATLRNASGYKVKTRIQLKLESLGKCLVGLSILLCLLVVVIGILWKRNAGTMINVGLSLAVSVIPEGLVAVTTVTMALGVRRMMKKQCIMRTLPAVETLGNVTVICTDKTGTLTEGIMEATEVWTADNTIHDMTEPSLQQNGPAKAIPTSSDRPALPVDDKIAPQALGNSNSLTPLEYAMMVCALCNNASRHYDPDLREWLSVGNPTEVALLSTAQALHRGPNFWKRRYLSFEKHLEHAFDSTRRLMTIVYATTPIHLPLPTLLHDDDTHPPFLMVCKGAPEDILRRSTHYYTSSVETLDDSMIQTALLHNERLASQGQRVIGLAVKFMHHQEHFIEQGLIFVGLIGLVDPAKRGVKEAIEVSQQAGISIIMITGDQAPTAMAMATQLGITHSATAVSGKELDELSVDGLAMMDPFPCVFARVSHDNKLKIIRALQQKGHVLAMVGDGVNDSTAVKQADIGIAMGSGTEITKQAADMVLLDNNFLTLVTAIEEGRHVFDNILKFMVYLLSCNGAEIILMLICVVFNIEMPLTIMMILWANIIADIPPAMALGVEPKEPGLMARLPRQPSLNVLTWASWVTIGYQAFSIASLTLTVYLISIHVLHHPLAHSQSVAPWDCNEPLACGGVHRLVQSADHGDLYTRHLDMVTIDICGCNFLGDGVGLLSDSSDPGGIREMVSSILSLCDLD</sequence>
<evidence type="ECO:0000313" key="14">
    <source>
        <dbReference type="Proteomes" id="UP000078561"/>
    </source>
</evidence>
<dbReference type="InterPro" id="IPR001757">
    <property type="entry name" value="P_typ_ATPase"/>
</dbReference>
<dbReference type="AlphaFoldDB" id="A0A168L5X3"/>
<comment type="subcellular location">
    <subcellularLocation>
        <location evidence="1">Cell membrane</location>
        <topology evidence="1">Multi-pass membrane protein</topology>
    </subcellularLocation>
</comment>
<dbReference type="SFLD" id="SFLDF00027">
    <property type="entry name" value="p-type_atpase"/>
    <property type="match status" value="1"/>
</dbReference>
<name>A0A168L5X3_ABSGL</name>
<dbReference type="PRINTS" id="PR00119">
    <property type="entry name" value="CATATPASE"/>
</dbReference>
<proteinExistence type="predicted"/>
<feature type="domain" description="Cation-transporting P-type ATPase N-terminal" evidence="12">
    <location>
        <begin position="126"/>
        <end position="188"/>
    </location>
</feature>
<feature type="region of interest" description="Disordered" evidence="9">
    <location>
        <begin position="442"/>
        <end position="461"/>
    </location>
</feature>
<dbReference type="STRING" id="4829.A0A168L5X3"/>
<keyword evidence="14" id="KW-1185">Reference proteome</keyword>
<dbReference type="InterPro" id="IPR036412">
    <property type="entry name" value="HAD-like_sf"/>
</dbReference>
<dbReference type="PROSITE" id="PS00154">
    <property type="entry name" value="ATPASE_E1_E2"/>
    <property type="match status" value="1"/>
</dbReference>
<evidence type="ECO:0000256" key="7">
    <source>
        <dbReference type="ARBA" id="ARBA00022989"/>
    </source>
</evidence>
<feature type="chain" id="PRO_5007898660" description="Cation-transporting P-type ATPase N-terminal domain-containing protein" evidence="11">
    <location>
        <begin position="18"/>
        <end position="993"/>
    </location>
</feature>
<dbReference type="Gene3D" id="2.70.150.10">
    <property type="entry name" value="Calcium-transporting ATPase, cytoplasmic transduction domain A"/>
    <property type="match status" value="2"/>
</dbReference>
<dbReference type="InterPro" id="IPR050510">
    <property type="entry name" value="Cation_transp_ATPase_P-type"/>
</dbReference>
<gene>
    <name evidence="13" type="primary">ABSGL_01495.1 scaffold 1580</name>
</gene>
<dbReference type="OrthoDB" id="2287184at2759"/>
<dbReference type="InterPro" id="IPR018303">
    <property type="entry name" value="ATPase_P-typ_P_site"/>
</dbReference>
<keyword evidence="3 10" id="KW-0812">Transmembrane</keyword>
<dbReference type="SFLD" id="SFLDG00002">
    <property type="entry name" value="C1.7:_P-type_atpase_like"/>
    <property type="match status" value="1"/>
</dbReference>
<feature type="transmembrane region" description="Helical" evidence="10">
    <location>
        <begin position="878"/>
        <end position="904"/>
    </location>
</feature>
<keyword evidence="2" id="KW-1003">Cell membrane</keyword>
<evidence type="ECO:0000256" key="8">
    <source>
        <dbReference type="ARBA" id="ARBA00023136"/>
    </source>
</evidence>
<dbReference type="Pfam" id="PF00122">
    <property type="entry name" value="E1-E2_ATPase"/>
    <property type="match status" value="1"/>
</dbReference>
<dbReference type="SFLD" id="SFLDS00003">
    <property type="entry name" value="Haloacid_Dehalogenase"/>
    <property type="match status" value="1"/>
</dbReference>
<evidence type="ECO:0000256" key="5">
    <source>
        <dbReference type="ARBA" id="ARBA00022840"/>
    </source>
</evidence>
<evidence type="ECO:0000256" key="2">
    <source>
        <dbReference type="ARBA" id="ARBA00022475"/>
    </source>
</evidence>
<dbReference type="GO" id="GO:0030007">
    <property type="term" value="P:intracellular potassium ion homeostasis"/>
    <property type="evidence" value="ECO:0007669"/>
    <property type="project" value="TreeGrafter"/>
</dbReference>
<keyword evidence="11" id="KW-0732">Signal</keyword>
<dbReference type="PANTHER" id="PTHR43294:SF21">
    <property type="entry name" value="CATION TRANSPORTING ATPASE"/>
    <property type="match status" value="1"/>
</dbReference>
<dbReference type="GO" id="GO:0005524">
    <property type="term" value="F:ATP binding"/>
    <property type="evidence" value="ECO:0007669"/>
    <property type="project" value="UniProtKB-KW"/>
</dbReference>
<dbReference type="GO" id="GO:1990573">
    <property type="term" value="P:potassium ion import across plasma membrane"/>
    <property type="evidence" value="ECO:0007669"/>
    <property type="project" value="TreeGrafter"/>
</dbReference>
<feature type="transmembrane region" description="Helical" evidence="10">
    <location>
        <begin position="163"/>
        <end position="182"/>
    </location>
</feature>
<dbReference type="SUPFAM" id="SSF81653">
    <property type="entry name" value="Calcium ATPase, transduction domain A"/>
    <property type="match status" value="1"/>
</dbReference>
<evidence type="ECO:0000256" key="4">
    <source>
        <dbReference type="ARBA" id="ARBA00022741"/>
    </source>
</evidence>
<dbReference type="PANTHER" id="PTHR43294">
    <property type="entry name" value="SODIUM/POTASSIUM-TRANSPORTING ATPASE SUBUNIT ALPHA"/>
    <property type="match status" value="1"/>
</dbReference>
<feature type="transmembrane region" description="Helical" evidence="10">
    <location>
        <begin position="363"/>
        <end position="386"/>
    </location>
</feature>
<dbReference type="Pfam" id="PF00690">
    <property type="entry name" value="Cation_ATPase_N"/>
    <property type="match status" value="1"/>
</dbReference>
<dbReference type="SUPFAM" id="SSF81665">
    <property type="entry name" value="Calcium ATPase, transmembrane domain M"/>
    <property type="match status" value="1"/>
</dbReference>
<dbReference type="InterPro" id="IPR023214">
    <property type="entry name" value="HAD_sf"/>
</dbReference>
<evidence type="ECO:0000256" key="9">
    <source>
        <dbReference type="SAM" id="MobiDB-lite"/>
    </source>
</evidence>
<evidence type="ECO:0000256" key="1">
    <source>
        <dbReference type="ARBA" id="ARBA00004651"/>
    </source>
</evidence>
<dbReference type="SMART" id="SM00831">
    <property type="entry name" value="Cation_ATPase_N"/>
    <property type="match status" value="1"/>
</dbReference>
<evidence type="ECO:0000256" key="3">
    <source>
        <dbReference type="ARBA" id="ARBA00022692"/>
    </source>
</evidence>
<keyword evidence="8 10" id="KW-0472">Membrane</keyword>
<organism evidence="13">
    <name type="scientific">Absidia glauca</name>
    <name type="common">Pin mould</name>
    <dbReference type="NCBI Taxonomy" id="4829"/>
    <lineage>
        <taxon>Eukaryota</taxon>
        <taxon>Fungi</taxon>
        <taxon>Fungi incertae sedis</taxon>
        <taxon>Mucoromycota</taxon>
        <taxon>Mucoromycotina</taxon>
        <taxon>Mucoromycetes</taxon>
        <taxon>Mucorales</taxon>
        <taxon>Cunninghamellaceae</taxon>
        <taxon>Absidia</taxon>
    </lineage>
</organism>
<dbReference type="InterPro" id="IPR008250">
    <property type="entry name" value="ATPase_P-typ_transduc_dom_A_sf"/>
</dbReference>
<dbReference type="Pfam" id="PF08282">
    <property type="entry name" value="Hydrolase_3"/>
    <property type="match status" value="1"/>
</dbReference>
<dbReference type="GO" id="GO:1902600">
    <property type="term" value="P:proton transmembrane transport"/>
    <property type="evidence" value="ECO:0007669"/>
    <property type="project" value="TreeGrafter"/>
</dbReference>
<dbReference type="InParanoid" id="A0A168L5X3"/>
<dbReference type="GO" id="GO:0005391">
    <property type="term" value="F:P-type sodium:potassium-exchanging transporter activity"/>
    <property type="evidence" value="ECO:0007669"/>
    <property type="project" value="TreeGrafter"/>
</dbReference>
<dbReference type="InterPro" id="IPR006068">
    <property type="entry name" value="ATPase_P-typ_cation-transptr_C"/>
</dbReference>
<keyword evidence="5" id="KW-0067">ATP-binding</keyword>
<dbReference type="InterPro" id="IPR044492">
    <property type="entry name" value="P_typ_ATPase_HD_dom"/>
</dbReference>
<dbReference type="SUPFAM" id="SSF56784">
    <property type="entry name" value="HAD-like"/>
    <property type="match status" value="1"/>
</dbReference>
<accession>A0A168L5X3</accession>
<dbReference type="Proteomes" id="UP000078561">
    <property type="component" value="Unassembled WGS sequence"/>
</dbReference>
<protein>
    <recommendedName>
        <fullName evidence="12">Cation-transporting P-type ATPase N-terminal domain-containing protein</fullName>
    </recommendedName>
</protein>
<evidence type="ECO:0000256" key="6">
    <source>
        <dbReference type="ARBA" id="ARBA00022967"/>
    </source>
</evidence>
<feature type="compositionally biased region" description="Polar residues" evidence="9">
    <location>
        <begin position="442"/>
        <end position="458"/>
    </location>
</feature>
<dbReference type="Gene3D" id="3.40.1110.10">
    <property type="entry name" value="Calcium-transporting ATPase, cytoplasmic domain N"/>
    <property type="match status" value="1"/>
</dbReference>
<dbReference type="Pfam" id="PF13246">
    <property type="entry name" value="Cation_ATPase"/>
    <property type="match status" value="1"/>
</dbReference>
<dbReference type="NCBIfam" id="TIGR01494">
    <property type="entry name" value="ATPase_P-type"/>
    <property type="match status" value="2"/>
</dbReference>
<evidence type="ECO:0000259" key="12">
    <source>
        <dbReference type="SMART" id="SM00831"/>
    </source>
</evidence>
<dbReference type="InterPro" id="IPR004014">
    <property type="entry name" value="ATPase_P-typ_cation-transptr_N"/>
</dbReference>
<evidence type="ECO:0000313" key="13">
    <source>
        <dbReference type="EMBL" id="SAL96127.1"/>
    </source>
</evidence>
<dbReference type="InterPro" id="IPR023299">
    <property type="entry name" value="ATPase_P-typ_cyto_dom_N"/>
</dbReference>
<keyword evidence="4" id="KW-0547">Nucleotide-binding</keyword>
<keyword evidence="7 10" id="KW-1133">Transmembrane helix</keyword>
<dbReference type="InterPro" id="IPR023298">
    <property type="entry name" value="ATPase_P-typ_TM_dom_sf"/>
</dbReference>
<keyword evidence="6" id="KW-1278">Translocase</keyword>
<dbReference type="Gene3D" id="1.20.1110.10">
    <property type="entry name" value="Calcium-transporting ATPase, transmembrane domain"/>
    <property type="match status" value="2"/>
</dbReference>
<dbReference type="GO" id="GO:0036376">
    <property type="term" value="P:sodium ion export across plasma membrane"/>
    <property type="evidence" value="ECO:0007669"/>
    <property type="project" value="TreeGrafter"/>
</dbReference>